<evidence type="ECO:0000256" key="4">
    <source>
        <dbReference type="ARBA" id="ARBA00022840"/>
    </source>
</evidence>
<protein>
    <recommendedName>
        <fullName evidence="8">Checkpoint protein RAD24-like helical bundle domain-containing protein</fullName>
    </recommendedName>
</protein>
<keyword evidence="5" id="KW-0539">Nucleus</keyword>
<evidence type="ECO:0000256" key="2">
    <source>
        <dbReference type="ARBA" id="ARBA00022741"/>
    </source>
</evidence>
<evidence type="ECO:0000313" key="10">
    <source>
        <dbReference type="EMBL" id="CAF3771977.1"/>
    </source>
</evidence>
<dbReference type="InterPro" id="IPR004582">
    <property type="entry name" value="Checkpoint_prot_Rad17_Rad24"/>
</dbReference>
<evidence type="ECO:0000256" key="1">
    <source>
        <dbReference type="ARBA" id="ARBA00004123"/>
    </source>
</evidence>
<evidence type="ECO:0000313" key="11">
    <source>
        <dbReference type="Proteomes" id="UP000663829"/>
    </source>
</evidence>
<keyword evidence="11" id="KW-1185">Reference proteome</keyword>
<dbReference type="GO" id="GO:0000077">
    <property type="term" value="P:DNA damage checkpoint signaling"/>
    <property type="evidence" value="ECO:0007669"/>
    <property type="project" value="TreeGrafter"/>
</dbReference>
<feature type="domain" description="Checkpoint protein RAD24-like helical bundle" evidence="8">
    <location>
        <begin position="128"/>
        <end position="237"/>
    </location>
</feature>
<evidence type="ECO:0000259" key="8">
    <source>
        <dbReference type="Pfam" id="PF25812"/>
    </source>
</evidence>
<dbReference type="GO" id="GO:0005634">
    <property type="term" value="C:nucleus"/>
    <property type="evidence" value="ECO:0007669"/>
    <property type="project" value="UniProtKB-SubCell"/>
</dbReference>
<dbReference type="GO" id="GO:0003689">
    <property type="term" value="F:DNA clamp loader activity"/>
    <property type="evidence" value="ECO:0007669"/>
    <property type="project" value="TreeGrafter"/>
</dbReference>
<dbReference type="GO" id="GO:0033314">
    <property type="term" value="P:mitotic DNA replication checkpoint signaling"/>
    <property type="evidence" value="ECO:0007669"/>
    <property type="project" value="TreeGrafter"/>
</dbReference>
<reference evidence="9" key="1">
    <citation type="submission" date="2021-02" db="EMBL/GenBank/DDBJ databases">
        <authorList>
            <person name="Nowell W R."/>
        </authorList>
    </citation>
    <scope>NUCLEOTIDE SEQUENCE</scope>
</reference>
<evidence type="ECO:0000256" key="6">
    <source>
        <dbReference type="ARBA" id="ARBA00023306"/>
    </source>
</evidence>
<gene>
    <name evidence="9" type="ORF">GPM918_LOCUS13731</name>
    <name evidence="10" type="ORF">SRO942_LOCUS13731</name>
</gene>
<keyword evidence="4" id="KW-0067">ATP-binding</keyword>
<dbReference type="GO" id="GO:0006281">
    <property type="term" value="P:DNA repair"/>
    <property type="evidence" value="ECO:0007669"/>
    <property type="project" value="InterPro"/>
</dbReference>
<dbReference type="Proteomes" id="UP000663829">
    <property type="component" value="Unassembled WGS sequence"/>
</dbReference>
<dbReference type="OrthoDB" id="10265971at2759"/>
<evidence type="ECO:0000256" key="5">
    <source>
        <dbReference type="ARBA" id="ARBA00023242"/>
    </source>
</evidence>
<dbReference type="PANTHER" id="PTHR12172:SF0">
    <property type="entry name" value="CELL CYCLE CHECKPOINT PROTEIN RAD17"/>
    <property type="match status" value="1"/>
</dbReference>
<sequence length="383" mass="42746">MLFILIDVNHLARSPIVFVLTDNCSFSTLNNPQLLFPQTIIDELRIEQISFNPIAPTLMKKALESVLLQASKLNLSPPSKECIPELIITSNGDLRSAINSLQFSSNNIVQLKSNGQSKLKSTVKSKDSSLSLFRALGRILYKKDGEDDLNESSSESTLHATPSVRQPPEDLIDQCHISPMGFIGFLFENYIDFYSSIDDVGNVCDYLSFSDQILTEWSTRSILTSVTSSMACRAVRYFNSKPIRRGFKPIRKPQDKTVYLKVSYCAQKSRTMLMSNKLSYGCSTEEYFTVLLPFQARLLTTNQRSSNLSARHITDVGIISKRGKWQSCGSVTERDGSGAIESGENNAQSDNSMDAYGTNVKNFNVQLAVVEYDDNVDIIDTDD</sequence>
<evidence type="ECO:0000313" key="9">
    <source>
        <dbReference type="EMBL" id="CAF1000520.1"/>
    </source>
</evidence>
<keyword evidence="2" id="KW-0547">Nucleotide-binding</keyword>
<dbReference type="InterPro" id="IPR057927">
    <property type="entry name" value="RAD24-like_helical"/>
</dbReference>
<evidence type="ECO:0000256" key="3">
    <source>
        <dbReference type="ARBA" id="ARBA00022763"/>
    </source>
</evidence>
<dbReference type="GO" id="GO:0005524">
    <property type="term" value="F:ATP binding"/>
    <property type="evidence" value="ECO:0007669"/>
    <property type="project" value="UniProtKB-KW"/>
</dbReference>
<keyword evidence="6" id="KW-0131">Cell cycle</keyword>
<feature type="compositionally biased region" description="Polar residues" evidence="7">
    <location>
        <begin position="151"/>
        <end position="164"/>
    </location>
</feature>
<proteinExistence type="predicted"/>
<evidence type="ECO:0000256" key="7">
    <source>
        <dbReference type="SAM" id="MobiDB-lite"/>
    </source>
</evidence>
<dbReference type="AlphaFoldDB" id="A0A814GS18"/>
<keyword evidence="3" id="KW-0227">DNA damage</keyword>
<feature type="region of interest" description="Disordered" evidence="7">
    <location>
        <begin position="146"/>
        <end position="166"/>
    </location>
</feature>
<name>A0A814GS18_9BILA</name>
<feature type="region of interest" description="Disordered" evidence="7">
    <location>
        <begin position="332"/>
        <end position="351"/>
    </location>
</feature>
<dbReference type="GO" id="GO:0003682">
    <property type="term" value="F:chromatin binding"/>
    <property type="evidence" value="ECO:0007669"/>
    <property type="project" value="TreeGrafter"/>
</dbReference>
<dbReference type="PANTHER" id="PTHR12172">
    <property type="entry name" value="CELL CYCLE CHECKPOINT PROTEIN RAD17"/>
    <property type="match status" value="1"/>
</dbReference>
<organism evidence="9 11">
    <name type="scientific">Didymodactylos carnosus</name>
    <dbReference type="NCBI Taxonomy" id="1234261"/>
    <lineage>
        <taxon>Eukaryota</taxon>
        <taxon>Metazoa</taxon>
        <taxon>Spiralia</taxon>
        <taxon>Gnathifera</taxon>
        <taxon>Rotifera</taxon>
        <taxon>Eurotatoria</taxon>
        <taxon>Bdelloidea</taxon>
        <taxon>Philodinida</taxon>
        <taxon>Philodinidae</taxon>
        <taxon>Didymodactylos</taxon>
    </lineage>
</organism>
<dbReference type="EMBL" id="CAJNOQ010003203">
    <property type="protein sequence ID" value="CAF1000520.1"/>
    <property type="molecule type" value="Genomic_DNA"/>
</dbReference>
<comment type="caution">
    <text evidence="9">The sequence shown here is derived from an EMBL/GenBank/DDBJ whole genome shotgun (WGS) entry which is preliminary data.</text>
</comment>
<comment type="subcellular location">
    <subcellularLocation>
        <location evidence="1">Nucleus</location>
    </subcellularLocation>
</comment>
<accession>A0A814GS18</accession>
<dbReference type="Pfam" id="PF25812">
    <property type="entry name" value="RAD24_helical"/>
    <property type="match status" value="1"/>
</dbReference>
<dbReference type="EMBL" id="CAJOBC010003203">
    <property type="protein sequence ID" value="CAF3771977.1"/>
    <property type="molecule type" value="Genomic_DNA"/>
</dbReference>
<dbReference type="Proteomes" id="UP000681722">
    <property type="component" value="Unassembled WGS sequence"/>
</dbReference>